<evidence type="ECO:0000313" key="8">
    <source>
        <dbReference type="EMBL" id="SMG24984.1"/>
    </source>
</evidence>
<accession>A0A1X7JC77</accession>
<dbReference type="CDD" id="cd06261">
    <property type="entry name" value="TM_PBP2"/>
    <property type="match status" value="2"/>
</dbReference>
<sequence>MKHELHLQRSMIVAIVLLLGSAVLLPLFALFSQVFINEQRQFAGFSLIMEYLSSPSLLQSLTHTMTVAVMSSIFAVSLAFLYAYGVTRISLRGKTWLKYIALLPLFAPSMMHGIALTYLFGNQGVITTGGFGLFPGFSIPLYGPVGIIISEVMYTFPQAYLILLVSFAMADYRLYEAATTMGASGYRQFKTITLPSVKYGLLSALFVTFTLAFTDFGAPKIVGGNYNVLATDLYKYVIGQQNMSMGAVVGIVLLIPALAAWWVDRYVSSKQEMSYSSKAVPYKVIKNPLRDCLIGSVCYVISGLILLLMGTVAWASLVKVWPYDLTLSFKHYDFSKAAGAGMNPYWNSIIVSLWTAAAGTIITFLTAYAVEKMKVLPIMRNAARLLAIIPLALPGLVIGIAYILFFNIKGNPLHIMYGTISILVLANMVHFFSVSYVTASSALKKLDTEFESVSSSLGIPFYRTMVKVTVPMTLGAILEIGMYYFINSMVTISAVVFLYAADLKLASVAIVNMDDAGDVAPAAALSMLIVLTSIAVRLMYELITSKIRKKNEHWQQR</sequence>
<feature type="domain" description="ABC transmembrane type-1" evidence="7">
    <location>
        <begin position="345"/>
        <end position="540"/>
    </location>
</feature>
<feature type="transmembrane region" description="Helical" evidence="6">
    <location>
        <begin position="349"/>
        <end position="370"/>
    </location>
</feature>
<comment type="similarity">
    <text evidence="6">Belongs to the binding-protein-dependent transport system permease family.</text>
</comment>
<keyword evidence="2 6" id="KW-0813">Transport</keyword>
<dbReference type="GO" id="GO:0005886">
    <property type="term" value="C:plasma membrane"/>
    <property type="evidence" value="ECO:0007669"/>
    <property type="project" value="UniProtKB-SubCell"/>
</dbReference>
<dbReference type="PANTHER" id="PTHR43496">
    <property type="entry name" value="PROTEIN LPLB"/>
    <property type="match status" value="1"/>
</dbReference>
<evidence type="ECO:0000259" key="7">
    <source>
        <dbReference type="PROSITE" id="PS50928"/>
    </source>
</evidence>
<protein>
    <submittedName>
        <fullName evidence="8">Iron(III) transport system permease protein</fullName>
    </submittedName>
</protein>
<reference evidence="8 9" key="1">
    <citation type="submission" date="2017-04" db="EMBL/GenBank/DDBJ databases">
        <authorList>
            <person name="Afonso C.L."/>
            <person name="Miller P.J."/>
            <person name="Scott M.A."/>
            <person name="Spackman E."/>
            <person name="Goraichik I."/>
            <person name="Dimitrov K.M."/>
            <person name="Suarez D.L."/>
            <person name="Swayne D.E."/>
        </authorList>
    </citation>
    <scope>NUCLEOTIDE SEQUENCE [LARGE SCALE GENOMIC DNA]</scope>
    <source>
        <strain evidence="8 9">11</strain>
    </source>
</reference>
<keyword evidence="4 6" id="KW-1133">Transmembrane helix</keyword>
<dbReference type="InterPro" id="IPR017664">
    <property type="entry name" value="AminoethylPonate_ABC_perm-1"/>
</dbReference>
<evidence type="ECO:0000256" key="5">
    <source>
        <dbReference type="ARBA" id="ARBA00023136"/>
    </source>
</evidence>
<evidence type="ECO:0000256" key="2">
    <source>
        <dbReference type="ARBA" id="ARBA00022448"/>
    </source>
</evidence>
<feature type="transmembrane region" description="Helical" evidence="6">
    <location>
        <begin position="382"/>
        <end position="408"/>
    </location>
</feature>
<evidence type="ECO:0000256" key="1">
    <source>
        <dbReference type="ARBA" id="ARBA00004141"/>
    </source>
</evidence>
<evidence type="ECO:0000256" key="3">
    <source>
        <dbReference type="ARBA" id="ARBA00022692"/>
    </source>
</evidence>
<gene>
    <name evidence="8" type="ORF">SAMN06295960_1409</name>
</gene>
<dbReference type="Proteomes" id="UP000193834">
    <property type="component" value="Unassembled WGS sequence"/>
</dbReference>
<proteinExistence type="inferred from homology"/>
<feature type="transmembrane region" description="Helical" evidence="6">
    <location>
        <begin position="414"/>
        <end position="437"/>
    </location>
</feature>
<feature type="domain" description="ABC transmembrane type-1" evidence="7">
    <location>
        <begin position="61"/>
        <end position="264"/>
    </location>
</feature>
<feature type="transmembrane region" description="Helical" evidence="6">
    <location>
        <begin position="56"/>
        <end position="84"/>
    </location>
</feature>
<feature type="transmembrane region" description="Helical" evidence="6">
    <location>
        <begin position="521"/>
        <end position="540"/>
    </location>
</feature>
<keyword evidence="5 6" id="KW-0472">Membrane</keyword>
<dbReference type="EMBL" id="FXAZ01000001">
    <property type="protein sequence ID" value="SMG24984.1"/>
    <property type="molecule type" value="Genomic_DNA"/>
</dbReference>
<feature type="transmembrane region" description="Helical" evidence="6">
    <location>
        <begin position="199"/>
        <end position="222"/>
    </location>
</feature>
<dbReference type="InterPro" id="IPR000515">
    <property type="entry name" value="MetI-like"/>
</dbReference>
<dbReference type="PANTHER" id="PTHR43496:SF1">
    <property type="entry name" value="POLYGALACTURONAN_RHAMNOGALACTURONAN TRANSPORT SYSTEM PERMEASE PROTEIN YTEP"/>
    <property type="match status" value="1"/>
</dbReference>
<dbReference type="PROSITE" id="PS50928">
    <property type="entry name" value="ABC_TM1"/>
    <property type="match status" value="2"/>
</dbReference>
<feature type="transmembrane region" description="Helical" evidence="6">
    <location>
        <begin position="96"/>
        <end position="121"/>
    </location>
</feature>
<feature type="transmembrane region" description="Helical" evidence="6">
    <location>
        <begin position="12"/>
        <end position="36"/>
    </location>
</feature>
<keyword evidence="9" id="KW-1185">Reference proteome</keyword>
<dbReference type="Pfam" id="PF00528">
    <property type="entry name" value="BPD_transp_1"/>
    <property type="match status" value="2"/>
</dbReference>
<evidence type="ECO:0000256" key="4">
    <source>
        <dbReference type="ARBA" id="ARBA00022989"/>
    </source>
</evidence>
<evidence type="ECO:0000313" key="9">
    <source>
        <dbReference type="Proteomes" id="UP000193834"/>
    </source>
</evidence>
<dbReference type="STRING" id="1852522.SAMN06295960_1409"/>
<dbReference type="NCBIfam" id="TIGR03262">
    <property type="entry name" value="PhnU2"/>
    <property type="match status" value="1"/>
</dbReference>
<evidence type="ECO:0000256" key="6">
    <source>
        <dbReference type="RuleBase" id="RU363032"/>
    </source>
</evidence>
<feature type="transmembrane region" description="Helical" evidence="6">
    <location>
        <begin position="482"/>
        <end position="501"/>
    </location>
</feature>
<dbReference type="SUPFAM" id="SSF161098">
    <property type="entry name" value="MetI-like"/>
    <property type="match status" value="2"/>
</dbReference>
<name>A0A1X7JC77_9BACL</name>
<keyword evidence="3 6" id="KW-0812">Transmembrane</keyword>
<feature type="transmembrane region" description="Helical" evidence="6">
    <location>
        <begin position="292"/>
        <end position="317"/>
    </location>
</feature>
<dbReference type="InterPro" id="IPR035906">
    <property type="entry name" value="MetI-like_sf"/>
</dbReference>
<feature type="transmembrane region" description="Helical" evidence="6">
    <location>
        <begin position="242"/>
        <end position="263"/>
    </location>
</feature>
<dbReference type="GO" id="GO:0055085">
    <property type="term" value="P:transmembrane transport"/>
    <property type="evidence" value="ECO:0007669"/>
    <property type="project" value="InterPro"/>
</dbReference>
<dbReference type="Gene3D" id="1.10.3720.10">
    <property type="entry name" value="MetI-like"/>
    <property type="match status" value="2"/>
</dbReference>
<feature type="transmembrane region" description="Helical" evidence="6">
    <location>
        <begin position="141"/>
        <end position="165"/>
    </location>
</feature>
<organism evidence="8 9">
    <name type="scientific">Paenibacillus aquistagni</name>
    <dbReference type="NCBI Taxonomy" id="1852522"/>
    <lineage>
        <taxon>Bacteria</taxon>
        <taxon>Bacillati</taxon>
        <taxon>Bacillota</taxon>
        <taxon>Bacilli</taxon>
        <taxon>Bacillales</taxon>
        <taxon>Paenibacillaceae</taxon>
        <taxon>Paenibacillus</taxon>
    </lineage>
</organism>
<comment type="subcellular location">
    <subcellularLocation>
        <location evidence="6">Cell membrane</location>
        <topology evidence="6">Multi-pass membrane protein</topology>
    </subcellularLocation>
    <subcellularLocation>
        <location evidence="1">Membrane</location>
        <topology evidence="1">Multi-pass membrane protein</topology>
    </subcellularLocation>
</comment>
<dbReference type="AlphaFoldDB" id="A0A1X7JC77"/>